<keyword evidence="5 6" id="KW-0472">Membrane</keyword>
<comment type="similarity">
    <text evidence="2 6">Belongs to the SURF1 family.</text>
</comment>
<evidence type="ECO:0000256" key="1">
    <source>
        <dbReference type="ARBA" id="ARBA00004370"/>
    </source>
</evidence>
<dbReference type="RefSeq" id="WP_126833215.1">
    <property type="nucleotide sequence ID" value="NZ_PIPT01000002.1"/>
</dbReference>
<dbReference type="Proteomes" id="UP000286678">
    <property type="component" value="Unassembled WGS sequence"/>
</dbReference>
<comment type="caution">
    <text evidence="6">Lacks conserved residue(s) required for the propagation of feature annotation.</text>
</comment>
<dbReference type="InterPro" id="IPR002994">
    <property type="entry name" value="Surf1/Shy1"/>
</dbReference>
<evidence type="ECO:0000256" key="5">
    <source>
        <dbReference type="ARBA" id="ARBA00023136"/>
    </source>
</evidence>
<protein>
    <recommendedName>
        <fullName evidence="6">SURF1-like protein</fullName>
    </recommendedName>
</protein>
<dbReference type="InterPro" id="IPR045214">
    <property type="entry name" value="Surf1/Surf4"/>
</dbReference>
<evidence type="ECO:0000256" key="6">
    <source>
        <dbReference type="RuleBase" id="RU363076"/>
    </source>
</evidence>
<reference evidence="8" key="1">
    <citation type="journal article" date="2018" name="Front. Microbiol.">
        <title>Genome-Based Analysis Reveals the Taxonomy and Diversity of the Family Idiomarinaceae.</title>
        <authorList>
            <person name="Liu Y."/>
            <person name="Lai Q."/>
            <person name="Shao Z."/>
        </authorList>
    </citation>
    <scope>NUCLEOTIDE SEQUENCE [LARGE SCALE GENOMIC DNA]</scope>
    <source>
        <strain evidence="8">SW15</strain>
    </source>
</reference>
<dbReference type="AlphaFoldDB" id="A0A432XNT3"/>
<evidence type="ECO:0000313" key="7">
    <source>
        <dbReference type="EMBL" id="RUO50333.1"/>
    </source>
</evidence>
<keyword evidence="4 6" id="KW-1133">Transmembrane helix</keyword>
<keyword evidence="8" id="KW-1185">Reference proteome</keyword>
<dbReference type="OrthoDB" id="9789940at2"/>
<sequence length="241" mass="27192">MRRSTLLVSLTTVLAIGFLVKLGFWQLDRAAEKQTLFDDFATAKNQAESVDFAMLPRQTQSLERYQPVQLTGTFVDTYLLLDNQIYQGQAGYHVIGLLSANDRPQLVPVNMGWVPVGLDRTQLPQLQLPSDTITVKGWFYHASTAGFSLADQIVEPNGPPWRVQQLDFAVISDMLELPMATFVVLLSEAEDYGWPRDWQPQVMPPEKHQAYALQWFSLAVALLIVVLLVRRSITKTKKEGT</sequence>
<evidence type="ECO:0000313" key="8">
    <source>
        <dbReference type="Proteomes" id="UP000286678"/>
    </source>
</evidence>
<gene>
    <name evidence="7" type="ORF">CWE21_04260</name>
</gene>
<dbReference type="GO" id="GO:0005886">
    <property type="term" value="C:plasma membrane"/>
    <property type="evidence" value="ECO:0007669"/>
    <property type="project" value="UniProtKB-SubCell"/>
</dbReference>
<organism evidence="7 8">
    <name type="scientific">Pseudidiomarina aquimaris</name>
    <dbReference type="NCBI Taxonomy" id="641841"/>
    <lineage>
        <taxon>Bacteria</taxon>
        <taxon>Pseudomonadati</taxon>
        <taxon>Pseudomonadota</taxon>
        <taxon>Gammaproteobacteria</taxon>
        <taxon>Alteromonadales</taxon>
        <taxon>Idiomarinaceae</taxon>
        <taxon>Pseudidiomarina</taxon>
    </lineage>
</organism>
<dbReference type="PROSITE" id="PS50895">
    <property type="entry name" value="SURF1"/>
    <property type="match status" value="1"/>
</dbReference>
<feature type="transmembrane region" description="Helical" evidence="6">
    <location>
        <begin position="211"/>
        <end position="229"/>
    </location>
</feature>
<comment type="caution">
    <text evidence="7">The sequence shown here is derived from an EMBL/GenBank/DDBJ whole genome shotgun (WGS) entry which is preliminary data.</text>
</comment>
<evidence type="ECO:0000256" key="3">
    <source>
        <dbReference type="ARBA" id="ARBA00022692"/>
    </source>
</evidence>
<dbReference type="CDD" id="cd06662">
    <property type="entry name" value="SURF1"/>
    <property type="match status" value="1"/>
</dbReference>
<accession>A0A432XNT3</accession>
<comment type="subcellular location">
    <subcellularLocation>
        <location evidence="6">Cell membrane</location>
        <topology evidence="6">Multi-pass membrane protein</topology>
    </subcellularLocation>
    <subcellularLocation>
        <location evidence="1">Membrane</location>
    </subcellularLocation>
</comment>
<evidence type="ECO:0000256" key="2">
    <source>
        <dbReference type="ARBA" id="ARBA00007165"/>
    </source>
</evidence>
<dbReference type="PANTHER" id="PTHR23427">
    <property type="entry name" value="SURFEIT LOCUS PROTEIN"/>
    <property type="match status" value="1"/>
</dbReference>
<dbReference type="EMBL" id="PIPT01000002">
    <property type="protein sequence ID" value="RUO50333.1"/>
    <property type="molecule type" value="Genomic_DNA"/>
</dbReference>
<evidence type="ECO:0000256" key="4">
    <source>
        <dbReference type="ARBA" id="ARBA00022989"/>
    </source>
</evidence>
<keyword evidence="3 6" id="KW-0812">Transmembrane</keyword>
<name>A0A432XNT3_9GAMM</name>
<dbReference type="Pfam" id="PF02104">
    <property type="entry name" value="SURF1"/>
    <property type="match status" value="1"/>
</dbReference>
<keyword evidence="6" id="KW-1003">Cell membrane</keyword>
<dbReference type="PANTHER" id="PTHR23427:SF2">
    <property type="entry name" value="SURFEIT LOCUS PROTEIN 1"/>
    <property type="match status" value="1"/>
</dbReference>
<proteinExistence type="inferred from homology"/>